<dbReference type="EMBL" id="JABFCR010000003">
    <property type="protein sequence ID" value="NNU33134.1"/>
    <property type="molecule type" value="Genomic_DNA"/>
</dbReference>
<feature type="transmembrane region" description="Helical" evidence="1">
    <location>
        <begin position="324"/>
        <end position="346"/>
    </location>
</feature>
<feature type="transmembrane region" description="Helical" evidence="1">
    <location>
        <begin position="281"/>
        <end position="304"/>
    </location>
</feature>
<feature type="transmembrane region" description="Helical" evidence="1">
    <location>
        <begin position="375"/>
        <end position="395"/>
    </location>
</feature>
<feature type="transmembrane region" description="Helical" evidence="1">
    <location>
        <begin position="248"/>
        <end position="269"/>
    </location>
</feature>
<feature type="transmembrane region" description="Helical" evidence="1">
    <location>
        <begin position="84"/>
        <end position="105"/>
    </location>
</feature>
<proteinExistence type="predicted"/>
<accession>A0ABX1VZS9</accession>
<dbReference type="RefSeq" id="WP_175268834.1">
    <property type="nucleotide sequence ID" value="NZ_JABFCR010000003.1"/>
</dbReference>
<dbReference type="Gene3D" id="1.20.210.10">
    <property type="entry name" value="Cytochrome c oxidase-like, subunit I domain"/>
    <property type="match status" value="1"/>
</dbReference>
<dbReference type="Proteomes" id="UP000566071">
    <property type="component" value="Unassembled WGS sequence"/>
</dbReference>
<dbReference type="PROSITE" id="PS50244">
    <property type="entry name" value="S5A_REDUCTASE"/>
    <property type="match status" value="1"/>
</dbReference>
<comment type="caution">
    <text evidence="2">The sequence shown here is derived from an EMBL/GenBank/DDBJ whole genome shotgun (WGS) entry which is preliminary data.</text>
</comment>
<feature type="transmembrane region" description="Helical" evidence="1">
    <location>
        <begin position="48"/>
        <end position="72"/>
    </location>
</feature>
<organism evidence="2 3">
    <name type="scientific">Mucilaginibacter humi</name>
    <dbReference type="NCBI Taxonomy" id="2732510"/>
    <lineage>
        <taxon>Bacteria</taxon>
        <taxon>Pseudomonadati</taxon>
        <taxon>Bacteroidota</taxon>
        <taxon>Sphingobacteriia</taxon>
        <taxon>Sphingobacteriales</taxon>
        <taxon>Sphingobacteriaceae</taxon>
        <taxon>Mucilaginibacter</taxon>
    </lineage>
</organism>
<keyword evidence="1" id="KW-0472">Membrane</keyword>
<feature type="transmembrane region" description="Helical" evidence="1">
    <location>
        <begin position="111"/>
        <end position="135"/>
    </location>
</feature>
<keyword evidence="1" id="KW-1133">Transmembrane helix</keyword>
<feature type="transmembrane region" description="Helical" evidence="1">
    <location>
        <begin position="401"/>
        <end position="419"/>
    </location>
</feature>
<feature type="transmembrane region" description="Helical" evidence="1">
    <location>
        <begin position="147"/>
        <end position="170"/>
    </location>
</feature>
<gene>
    <name evidence="2" type="ORF">HK413_01180</name>
</gene>
<dbReference type="InterPro" id="IPR036927">
    <property type="entry name" value="Cyt_c_oxase-like_su1_sf"/>
</dbReference>
<feature type="transmembrane region" description="Helical" evidence="1">
    <location>
        <begin position="219"/>
        <end position="236"/>
    </location>
</feature>
<evidence type="ECO:0000256" key="1">
    <source>
        <dbReference type="SAM" id="Phobius"/>
    </source>
</evidence>
<evidence type="ECO:0000313" key="2">
    <source>
        <dbReference type="EMBL" id="NNU33134.1"/>
    </source>
</evidence>
<protein>
    <submittedName>
        <fullName evidence="2">Cytochrome C oxidase subunit I</fullName>
    </submittedName>
</protein>
<keyword evidence="3" id="KW-1185">Reference proteome</keyword>
<name>A0ABX1VZS9_9SPHI</name>
<evidence type="ECO:0000313" key="3">
    <source>
        <dbReference type="Proteomes" id="UP000566071"/>
    </source>
</evidence>
<dbReference type="SUPFAM" id="SSF81442">
    <property type="entry name" value="Cytochrome c oxidase subunit I-like"/>
    <property type="match status" value="1"/>
</dbReference>
<feature type="transmembrane region" description="Helical" evidence="1">
    <location>
        <begin position="12"/>
        <end position="36"/>
    </location>
</feature>
<keyword evidence="1" id="KW-0812">Transmembrane</keyword>
<feature type="transmembrane region" description="Helical" evidence="1">
    <location>
        <begin position="190"/>
        <end position="207"/>
    </location>
</feature>
<reference evidence="2 3" key="1">
    <citation type="submission" date="2020-05" db="EMBL/GenBank/DDBJ databases">
        <authorList>
            <person name="Khan S.A."/>
            <person name="Jeon C.O."/>
            <person name="Chun B.H."/>
        </authorList>
    </citation>
    <scope>NUCLEOTIDE SEQUENCE [LARGE SCALE GENOMIC DNA]</scope>
    <source>
        <strain evidence="2 3">S1162</strain>
    </source>
</reference>
<sequence length="428" mass="48199">MSGIKQNPGLFRIVVTHYVAAAFCFLVLSGMILFSVKAFTGHYFHPQILAITHMAALGWGTMIIPGASYQLIPVVLETDLYSERLAWLSFALFVPGLIALVYSFWVFVPGIHMQCGAILLLLAVVLFTVNVYLTAKKKKQETIQEDFIFSACICLCLTVTLGTALVFNFTLPIFPQDHLHFLKLHAHTGLIGWFLLMLIGVSSKLLPMFPVSSYQSTKLLTYSYYLIVGALLYFLIDSYLFGLSLRTYLIFAIGAAGMACYFIFILKCLRSRLRKHIDLPMITSLLSFILLKIATLSVPVIIYFHLKNNPLTIRFSMIYGEFMLMGWITALILGQTFKTLPFIVWVKHYEHLTGKLKTPMPADLFANNLLKAQTVSYPVFCLTFMPGCYLLFVPLIYTGTAALIVTALLYLSNVFIVLFHKTVTYGKL</sequence>